<name>A0ABQ7TQL7_PHRPL</name>
<reference evidence="3 4" key="1">
    <citation type="journal article" date="2022" name="Gigascience">
        <title>A chromosome-level genome assembly and annotation of the desert horned lizard, Phrynosoma platyrhinos, provides insight into chromosomal rearrangements among reptiles.</title>
        <authorList>
            <person name="Koochekian N."/>
            <person name="Ascanio A."/>
            <person name="Farleigh K."/>
            <person name="Card D.C."/>
            <person name="Schield D.R."/>
            <person name="Castoe T.A."/>
            <person name="Jezkova T."/>
        </authorList>
    </citation>
    <scope>NUCLEOTIDE SEQUENCE [LARGE SCALE GENOMIC DNA]</scope>
    <source>
        <strain evidence="3">NK-2021</strain>
    </source>
</reference>
<feature type="region of interest" description="Disordered" evidence="1">
    <location>
        <begin position="38"/>
        <end position="74"/>
    </location>
</feature>
<proteinExistence type="predicted"/>
<dbReference type="PANTHER" id="PTHR21534:SF0">
    <property type="entry name" value="KATANIN-INTERACTING PROTEIN"/>
    <property type="match status" value="1"/>
</dbReference>
<evidence type="ECO:0000313" key="3">
    <source>
        <dbReference type="EMBL" id="KAH0632095.1"/>
    </source>
</evidence>
<feature type="domain" description="KATNIP" evidence="2">
    <location>
        <begin position="105"/>
        <end position="161"/>
    </location>
</feature>
<feature type="compositionally biased region" description="Polar residues" evidence="1">
    <location>
        <begin position="52"/>
        <end position="66"/>
    </location>
</feature>
<dbReference type="InterPro" id="IPR027859">
    <property type="entry name" value="KATNIP_dom"/>
</dbReference>
<dbReference type="InterPro" id="IPR026704">
    <property type="entry name" value="KATNIP"/>
</dbReference>
<feature type="compositionally biased region" description="Basic and acidic residues" evidence="1">
    <location>
        <begin position="38"/>
        <end position="49"/>
    </location>
</feature>
<dbReference type="PANTHER" id="PTHR21534">
    <property type="entry name" value="KATANIN-INTERACTING PROTEIN"/>
    <property type="match status" value="1"/>
</dbReference>
<organism evidence="3 4">
    <name type="scientific">Phrynosoma platyrhinos</name>
    <name type="common">Desert horned lizard</name>
    <dbReference type="NCBI Taxonomy" id="52577"/>
    <lineage>
        <taxon>Eukaryota</taxon>
        <taxon>Metazoa</taxon>
        <taxon>Chordata</taxon>
        <taxon>Craniata</taxon>
        <taxon>Vertebrata</taxon>
        <taxon>Euteleostomi</taxon>
        <taxon>Lepidosauria</taxon>
        <taxon>Squamata</taxon>
        <taxon>Bifurcata</taxon>
        <taxon>Unidentata</taxon>
        <taxon>Episquamata</taxon>
        <taxon>Toxicofera</taxon>
        <taxon>Iguania</taxon>
        <taxon>Phrynosomatidae</taxon>
        <taxon>Phrynosomatinae</taxon>
        <taxon>Phrynosoma</taxon>
    </lineage>
</organism>
<dbReference type="EMBL" id="JAIPUX010000026">
    <property type="protein sequence ID" value="KAH0632095.1"/>
    <property type="molecule type" value="Genomic_DNA"/>
</dbReference>
<evidence type="ECO:0000259" key="2">
    <source>
        <dbReference type="Pfam" id="PF14652"/>
    </source>
</evidence>
<dbReference type="Proteomes" id="UP000826234">
    <property type="component" value="Unassembled WGS sequence"/>
</dbReference>
<keyword evidence="4" id="KW-1185">Reference proteome</keyword>
<sequence length="161" mass="18046">MFTTDDDILEAIFCYDESYEEDVESVCILRYEEELKRPRTADGEGDERPFTQAGSRTGVKQSQKQATVPDPVPEMVTKEPGIYLGKPERHCQELILLYLLPGLLLNFTVSWGDAHYLGLTGLEVVGKNGQAIPIPVDQLSASPHDLNDLLEYTDDSRTLDK</sequence>
<evidence type="ECO:0000313" key="4">
    <source>
        <dbReference type="Proteomes" id="UP000826234"/>
    </source>
</evidence>
<dbReference type="Pfam" id="PF14652">
    <property type="entry name" value="DUF4457"/>
    <property type="match status" value="1"/>
</dbReference>
<evidence type="ECO:0000256" key="1">
    <source>
        <dbReference type="SAM" id="MobiDB-lite"/>
    </source>
</evidence>
<comment type="caution">
    <text evidence="3">The sequence shown here is derived from an EMBL/GenBank/DDBJ whole genome shotgun (WGS) entry which is preliminary data.</text>
</comment>
<protein>
    <recommendedName>
        <fullName evidence="2">KATNIP domain-containing protein</fullName>
    </recommendedName>
</protein>
<gene>
    <name evidence="3" type="ORF">JD844_020158</name>
</gene>
<accession>A0ABQ7TQL7</accession>